<proteinExistence type="predicted"/>
<dbReference type="EMBL" id="VLNR01000026">
    <property type="protein sequence ID" value="TSE08120.1"/>
    <property type="molecule type" value="Genomic_DNA"/>
</dbReference>
<evidence type="ECO:0000313" key="2">
    <source>
        <dbReference type="Proteomes" id="UP000318833"/>
    </source>
</evidence>
<keyword evidence="2" id="KW-1185">Reference proteome</keyword>
<comment type="caution">
    <text evidence="1">The sequence shown here is derived from an EMBL/GenBank/DDBJ whole genome shotgun (WGS) entry which is preliminary data.</text>
</comment>
<evidence type="ECO:0000313" key="1">
    <source>
        <dbReference type="EMBL" id="TSE08120.1"/>
    </source>
</evidence>
<dbReference type="RefSeq" id="WP_143916822.1">
    <property type="nucleotide sequence ID" value="NZ_CANMIK010000015.1"/>
</dbReference>
<protein>
    <submittedName>
        <fullName evidence="1">Uncharacterized protein</fullName>
    </submittedName>
</protein>
<dbReference type="Proteomes" id="UP000318833">
    <property type="component" value="Unassembled WGS sequence"/>
</dbReference>
<accession>A0A554VJM5</accession>
<sequence length="336" mass="39236">MENKIENKVIAEPSDILNRIVYGDMNPLSLQEKKDLHYALSGFIQDAQNYGVGIDIESIERLDQTKARFLSYEELLNSTLINAKNEIREKVTLCNDTVSEIKNIIKIYQLKFTDAINSIETLYLFTENRNAIYSISNEKSSQDILKATLNALGKLLCFIEKEYSTYIDNKLSIPRQLLIWFAEDNKNLITELTKKVDTLKLPYHLDIILTKTLEEPLYLYQKETTYEEKEYFIKFLNMVSELIENIKITTHQYCIFLISMEIYPSLSFSFITNFINDTINTSQNNQDKIDILSNYQKELETIPRITSFSSYANGEPMLKEQLKEWIQNKVESIPEK</sequence>
<organism evidence="1 2">
    <name type="scientific">Aquimarina algiphila</name>
    <dbReference type="NCBI Taxonomy" id="2047982"/>
    <lineage>
        <taxon>Bacteria</taxon>
        <taxon>Pseudomonadati</taxon>
        <taxon>Bacteroidota</taxon>
        <taxon>Flavobacteriia</taxon>
        <taxon>Flavobacteriales</taxon>
        <taxon>Flavobacteriaceae</taxon>
        <taxon>Aquimarina</taxon>
    </lineage>
</organism>
<reference evidence="1 2" key="1">
    <citation type="submission" date="2019-07" db="EMBL/GenBank/DDBJ databases">
        <title>The draft genome sequence of Aquimarina algiphila M91.</title>
        <authorList>
            <person name="Meng X."/>
        </authorList>
    </citation>
    <scope>NUCLEOTIDE SEQUENCE [LARGE SCALE GENOMIC DNA]</scope>
    <source>
        <strain evidence="1 2">M91</strain>
    </source>
</reference>
<name>A0A554VJM5_9FLAO</name>
<gene>
    <name evidence="1" type="ORF">FOF46_13770</name>
</gene>
<dbReference type="AlphaFoldDB" id="A0A554VJM5"/>